<dbReference type="CDD" id="cd00088">
    <property type="entry name" value="HPT"/>
    <property type="match status" value="1"/>
</dbReference>
<evidence type="ECO:0000256" key="8">
    <source>
        <dbReference type="ARBA" id="ARBA00022777"/>
    </source>
</evidence>
<dbReference type="PANTHER" id="PTHR43395">
    <property type="entry name" value="SENSOR HISTIDINE KINASE CHEA"/>
    <property type="match status" value="1"/>
</dbReference>
<dbReference type="GO" id="GO:0005737">
    <property type="term" value="C:cytoplasm"/>
    <property type="evidence" value="ECO:0007669"/>
    <property type="project" value="InterPro"/>
</dbReference>
<dbReference type="SMART" id="SM00073">
    <property type="entry name" value="HPT"/>
    <property type="match status" value="1"/>
</dbReference>
<sequence>MSDDAKFIFVQESAELLEQMEDALLAMEQSPNDEEPINQVFRAMHTIKGAAGIFGFDCIVDFTHPVETQMDLVRKGVRSIDSAFIALLLECKDHTERLVGTVTEGMEHEMPTELEQAGRELIAQLLQVSSTPTPIASETHNPLETQMERENSRDFWVIALDFKPDALRNGLDPLSFIRYLPRLGHITDIVTLTQDLPTAELMDAESCYLSFRISLISEASKTDIEEVFEFVREDCDVRIVPPNSLQASYLDLLDNLPEENVQRLGEMLINIGAITEQELALALTEQNSPVQSADPQEAGQPLGEILVKHQIVSEPVLEKALHKQQTNREKANKENQSIRVDANRLGHLINLVGELVISNAAVRLMVDKYQMQDAQEVVTNVEALVEEIRDHALQLRMVPIGDTFSRFRRVVRDVSQELGKEIELVITGGEAELDKSVVEKIADPLTHLVRNALDHGIESPAERRANGKPSTGTLRLNALHDSGHIVIQIADDGAGLDLEKIRRKAEVNGLLKADQTLSRRELTRLIFEPGLSTKEQASNLSGRGVGMDVVKRNIDALRGNVEVDSEKGKGTLVTIHLPLTLAIIDGFMVGVGSERYVIPLSMVEECVELDSAQWSSDNQRHHINLRGDMMPCLRLRDFFDVVDEERTDRENLVVVRFGRSRAGLVVDQLFGELQTVIKPLGKVFQGLKGISGATVLGNGNIALILDIQGLISLAIKQGESSHPKRSKLPMSSHAY</sequence>
<dbReference type="SMART" id="SM01231">
    <property type="entry name" value="H-kinase_dim"/>
    <property type="match status" value="1"/>
</dbReference>
<evidence type="ECO:0000256" key="2">
    <source>
        <dbReference type="ARBA" id="ARBA00012438"/>
    </source>
</evidence>
<dbReference type="InterPro" id="IPR036097">
    <property type="entry name" value="HisK_dim/P_sf"/>
</dbReference>
<dbReference type="InterPro" id="IPR008207">
    <property type="entry name" value="Sig_transdc_His_kin_Hpt_dom"/>
</dbReference>
<dbReference type="FunFam" id="3.30.565.10:FF:000016">
    <property type="entry name" value="Chemotaxis protein CheA, putative"/>
    <property type="match status" value="1"/>
</dbReference>
<organism evidence="16 17">
    <name type="scientific">Vibrio cidicii</name>
    <dbReference type="NCBI Taxonomy" id="1763883"/>
    <lineage>
        <taxon>Bacteria</taxon>
        <taxon>Pseudomonadati</taxon>
        <taxon>Pseudomonadota</taxon>
        <taxon>Gammaproteobacteria</taxon>
        <taxon>Vibrionales</taxon>
        <taxon>Vibrionaceae</taxon>
        <taxon>Vibrio</taxon>
    </lineage>
</organism>
<dbReference type="Pfam" id="PF02518">
    <property type="entry name" value="HATPase_c"/>
    <property type="match status" value="1"/>
</dbReference>
<dbReference type="EC" id="2.7.13.3" evidence="2"/>
<dbReference type="GO" id="GO:0005524">
    <property type="term" value="F:ATP binding"/>
    <property type="evidence" value="ECO:0007669"/>
    <property type="project" value="UniProtKB-KW"/>
</dbReference>
<dbReference type="Gene3D" id="3.30.565.10">
    <property type="entry name" value="Histidine kinase-like ATPase, C-terminal domain"/>
    <property type="match status" value="1"/>
</dbReference>
<evidence type="ECO:0000256" key="12">
    <source>
        <dbReference type="PROSITE-ProRule" id="PRU00110"/>
    </source>
</evidence>
<dbReference type="InterPro" id="IPR005467">
    <property type="entry name" value="His_kinase_dom"/>
</dbReference>
<dbReference type="CDD" id="cd00731">
    <property type="entry name" value="CheA_reg"/>
    <property type="match status" value="1"/>
</dbReference>
<proteinExistence type="predicted"/>
<dbReference type="Gene3D" id="1.10.287.560">
    <property type="entry name" value="Histidine kinase CheA-like, homodimeric domain"/>
    <property type="match status" value="1"/>
</dbReference>
<comment type="catalytic activity">
    <reaction evidence="1">
        <text>ATP + protein L-histidine = ADP + protein N-phospho-L-histidine.</text>
        <dbReference type="EC" id="2.7.13.3"/>
    </reaction>
</comment>
<dbReference type="Proteomes" id="UP000075349">
    <property type="component" value="Unassembled WGS sequence"/>
</dbReference>
<dbReference type="PANTHER" id="PTHR43395:SF10">
    <property type="entry name" value="CHEMOTAXIS PROTEIN CHEA"/>
    <property type="match status" value="1"/>
</dbReference>
<evidence type="ECO:0000313" key="16">
    <source>
        <dbReference type="EMBL" id="KYN23886.1"/>
    </source>
</evidence>
<evidence type="ECO:0000259" key="14">
    <source>
        <dbReference type="PROSITE" id="PS50851"/>
    </source>
</evidence>
<evidence type="ECO:0000256" key="6">
    <source>
        <dbReference type="ARBA" id="ARBA00022679"/>
    </source>
</evidence>
<dbReference type="GO" id="GO:0006935">
    <property type="term" value="P:chemotaxis"/>
    <property type="evidence" value="ECO:0007669"/>
    <property type="project" value="UniProtKB-KW"/>
</dbReference>
<dbReference type="SUPFAM" id="SSF47384">
    <property type="entry name" value="Homodimeric domain of signal transducing histidine kinase"/>
    <property type="match status" value="1"/>
</dbReference>
<dbReference type="Pfam" id="PF02895">
    <property type="entry name" value="H-kinase_dim"/>
    <property type="match status" value="1"/>
</dbReference>
<dbReference type="PROSITE" id="PS50851">
    <property type="entry name" value="CHEW"/>
    <property type="match status" value="1"/>
</dbReference>
<dbReference type="SUPFAM" id="SSF47226">
    <property type="entry name" value="Histidine-containing phosphotransfer domain, HPT domain"/>
    <property type="match status" value="1"/>
</dbReference>
<dbReference type="SMART" id="SM00260">
    <property type="entry name" value="CheW"/>
    <property type="match status" value="1"/>
</dbReference>
<dbReference type="PRINTS" id="PR00344">
    <property type="entry name" value="BCTRLSENSOR"/>
</dbReference>
<evidence type="ECO:0000256" key="4">
    <source>
        <dbReference type="ARBA" id="ARBA00022500"/>
    </source>
</evidence>
<evidence type="ECO:0000256" key="9">
    <source>
        <dbReference type="ARBA" id="ARBA00022840"/>
    </source>
</evidence>
<dbReference type="Gene3D" id="1.20.120.160">
    <property type="entry name" value="HPT domain"/>
    <property type="match status" value="1"/>
</dbReference>
<dbReference type="AlphaFoldDB" id="A0A151JE04"/>
<keyword evidence="8" id="KW-0418">Kinase</keyword>
<feature type="domain" description="Histidine kinase" evidence="13">
    <location>
        <begin position="350"/>
        <end position="581"/>
    </location>
</feature>
<dbReference type="CDD" id="cd16916">
    <property type="entry name" value="HATPase_CheA-like"/>
    <property type="match status" value="1"/>
</dbReference>
<dbReference type="SUPFAM" id="SSF55874">
    <property type="entry name" value="ATPase domain of HSP90 chaperone/DNA topoisomerase II/histidine kinase"/>
    <property type="match status" value="1"/>
</dbReference>
<dbReference type="SUPFAM" id="SSF50341">
    <property type="entry name" value="CheW-like"/>
    <property type="match status" value="1"/>
</dbReference>
<dbReference type="InterPro" id="IPR004358">
    <property type="entry name" value="Sig_transdc_His_kin-like_C"/>
</dbReference>
<dbReference type="InterPro" id="IPR036641">
    <property type="entry name" value="HPT_dom_sf"/>
</dbReference>
<evidence type="ECO:0000256" key="3">
    <source>
        <dbReference type="ARBA" id="ARBA00021495"/>
    </source>
</evidence>
<evidence type="ECO:0000256" key="7">
    <source>
        <dbReference type="ARBA" id="ARBA00022741"/>
    </source>
</evidence>
<dbReference type="SMART" id="SM00387">
    <property type="entry name" value="HATPase_c"/>
    <property type="match status" value="1"/>
</dbReference>
<dbReference type="InterPro" id="IPR004105">
    <property type="entry name" value="CheA-like_dim"/>
</dbReference>
<evidence type="ECO:0000256" key="10">
    <source>
        <dbReference type="ARBA" id="ARBA00023012"/>
    </source>
</evidence>
<keyword evidence="4" id="KW-0145">Chemotaxis</keyword>
<keyword evidence="6" id="KW-0808">Transferase</keyword>
<dbReference type="PROSITE" id="PS50109">
    <property type="entry name" value="HIS_KIN"/>
    <property type="match status" value="1"/>
</dbReference>
<evidence type="ECO:0000259" key="15">
    <source>
        <dbReference type="PROSITE" id="PS50894"/>
    </source>
</evidence>
<comment type="caution">
    <text evidence="16">The sequence shown here is derived from an EMBL/GenBank/DDBJ whole genome shotgun (WGS) entry which is preliminary data.</text>
</comment>
<dbReference type="InterPro" id="IPR037257">
    <property type="entry name" value="T2SS_E_N_sf"/>
</dbReference>
<evidence type="ECO:0000256" key="5">
    <source>
        <dbReference type="ARBA" id="ARBA00022553"/>
    </source>
</evidence>
<evidence type="ECO:0000313" key="17">
    <source>
        <dbReference type="Proteomes" id="UP000075349"/>
    </source>
</evidence>
<dbReference type="InterPro" id="IPR036890">
    <property type="entry name" value="HATPase_C_sf"/>
</dbReference>
<dbReference type="InterPro" id="IPR003594">
    <property type="entry name" value="HATPase_dom"/>
</dbReference>
<evidence type="ECO:0000259" key="13">
    <source>
        <dbReference type="PROSITE" id="PS50109"/>
    </source>
</evidence>
<protein>
    <recommendedName>
        <fullName evidence="3">Chemotaxis protein CheA</fullName>
        <ecNumber evidence="2">2.7.13.3</ecNumber>
    </recommendedName>
</protein>
<comment type="function">
    <text evidence="11">Involved in the transmission of sensory signals from the chemoreceptors to the flagellar motors. CheA is autophosphorylated; it can transfer its phosphate group to either CheB or CheY.</text>
</comment>
<accession>A0A151JE04</accession>
<gene>
    <name evidence="16" type="ORF">AUQ44_18725</name>
</gene>
<dbReference type="Pfam" id="PF01584">
    <property type="entry name" value="CheW"/>
    <property type="match status" value="1"/>
</dbReference>
<name>A0A151JE04_9VIBR</name>
<dbReference type="SUPFAM" id="SSF160246">
    <property type="entry name" value="EspE N-terminal domain-like"/>
    <property type="match status" value="1"/>
</dbReference>
<keyword evidence="9" id="KW-0067">ATP-binding</keyword>
<evidence type="ECO:0000256" key="11">
    <source>
        <dbReference type="ARBA" id="ARBA00035100"/>
    </source>
</evidence>
<dbReference type="Pfam" id="PF01627">
    <property type="entry name" value="Hpt"/>
    <property type="match status" value="1"/>
</dbReference>
<dbReference type="InterPro" id="IPR002545">
    <property type="entry name" value="CheW-lke_dom"/>
</dbReference>
<keyword evidence="5 12" id="KW-0597">Phosphoprotein</keyword>
<feature type="domain" description="CheW-like" evidence="14">
    <location>
        <begin position="583"/>
        <end position="716"/>
    </location>
</feature>
<keyword evidence="7" id="KW-0547">Nucleotide-binding</keyword>
<evidence type="ECO:0000256" key="1">
    <source>
        <dbReference type="ARBA" id="ARBA00000085"/>
    </source>
</evidence>
<dbReference type="InterPro" id="IPR036061">
    <property type="entry name" value="CheW-like_dom_sf"/>
</dbReference>
<dbReference type="EMBL" id="LOMK01000002">
    <property type="protein sequence ID" value="KYN23886.1"/>
    <property type="molecule type" value="Genomic_DNA"/>
</dbReference>
<dbReference type="Gene3D" id="2.30.30.40">
    <property type="entry name" value="SH3 Domains"/>
    <property type="match status" value="1"/>
</dbReference>
<feature type="modified residue" description="Phosphohistidine" evidence="12">
    <location>
        <position position="45"/>
    </location>
</feature>
<keyword evidence="10" id="KW-0902">Two-component regulatory system</keyword>
<dbReference type="PROSITE" id="PS50894">
    <property type="entry name" value="HPT"/>
    <property type="match status" value="1"/>
</dbReference>
<reference evidence="17" key="1">
    <citation type="submission" date="2015-12" db="EMBL/GenBank/DDBJ databases">
        <authorList>
            <person name="Tarr C.L."/>
            <person name="Gladney L.M."/>
        </authorList>
    </citation>
    <scope>NUCLEOTIDE SEQUENCE [LARGE SCALE GENOMIC DNA]</scope>
    <source>
        <strain evidence="17">2756-81</strain>
    </source>
</reference>
<dbReference type="GO" id="GO:0000155">
    <property type="term" value="F:phosphorelay sensor kinase activity"/>
    <property type="evidence" value="ECO:0007669"/>
    <property type="project" value="InterPro"/>
</dbReference>
<feature type="domain" description="HPt" evidence="15">
    <location>
        <begin position="1"/>
        <end position="102"/>
    </location>
</feature>
<dbReference type="InterPro" id="IPR051315">
    <property type="entry name" value="Bact_Chemotaxis_CheA"/>
</dbReference>
<dbReference type="InterPro" id="IPR037006">
    <property type="entry name" value="CheA-like_homodim_sf"/>
</dbReference>